<dbReference type="Proteomes" id="UP000092460">
    <property type="component" value="Unassembled WGS sequence"/>
</dbReference>
<sequence length="78" mass="9091">MTKVTNKLMIAHMTKTEMEYLDWSLLAPGLLFLNHYLNCVVPDIWLLWFTLIWGTQDLMRYCAQVLSVIAANFVKIKA</sequence>
<reference evidence="2" key="1">
    <citation type="submission" date="2015-01" db="EMBL/GenBank/DDBJ databases">
        <authorList>
            <person name="Aksoy S."/>
            <person name="Warren W."/>
            <person name="Wilson R.K."/>
        </authorList>
    </citation>
    <scope>NUCLEOTIDE SEQUENCE [LARGE SCALE GENOMIC DNA]</scope>
    <source>
        <strain evidence="2">IAEA</strain>
    </source>
</reference>
<evidence type="ECO:0008006" key="3">
    <source>
        <dbReference type="Google" id="ProtNLM"/>
    </source>
</evidence>
<accession>A0A1B0AXJ5</accession>
<dbReference type="EMBL" id="JXJN01005282">
    <property type="status" value="NOT_ANNOTATED_CDS"/>
    <property type="molecule type" value="Genomic_DNA"/>
</dbReference>
<evidence type="ECO:0000313" key="1">
    <source>
        <dbReference type="EnsemblMetazoa" id="GPPI012040-PA"/>
    </source>
</evidence>
<proteinExistence type="predicted"/>
<keyword evidence="2" id="KW-1185">Reference proteome</keyword>
<dbReference type="VEuPathDB" id="VectorBase:GPPI012040"/>
<evidence type="ECO:0000313" key="2">
    <source>
        <dbReference type="Proteomes" id="UP000092460"/>
    </source>
</evidence>
<dbReference type="EnsemblMetazoa" id="GPPI012040-RA">
    <property type="protein sequence ID" value="GPPI012040-PA"/>
    <property type="gene ID" value="GPPI012040"/>
</dbReference>
<dbReference type="STRING" id="67801.A0A1B0AXJ5"/>
<protein>
    <recommendedName>
        <fullName evidence="3">Fatty acyl-CoA reductase C-terminal domain-containing protein</fullName>
    </recommendedName>
</protein>
<reference evidence="1" key="2">
    <citation type="submission" date="2020-05" db="UniProtKB">
        <authorList>
            <consortium name="EnsemblMetazoa"/>
        </authorList>
    </citation>
    <scope>IDENTIFICATION</scope>
    <source>
        <strain evidence="1">IAEA</strain>
    </source>
</reference>
<organism evidence="1 2">
    <name type="scientific">Glossina palpalis gambiensis</name>
    <dbReference type="NCBI Taxonomy" id="67801"/>
    <lineage>
        <taxon>Eukaryota</taxon>
        <taxon>Metazoa</taxon>
        <taxon>Ecdysozoa</taxon>
        <taxon>Arthropoda</taxon>
        <taxon>Hexapoda</taxon>
        <taxon>Insecta</taxon>
        <taxon>Pterygota</taxon>
        <taxon>Neoptera</taxon>
        <taxon>Endopterygota</taxon>
        <taxon>Diptera</taxon>
        <taxon>Brachycera</taxon>
        <taxon>Muscomorpha</taxon>
        <taxon>Hippoboscoidea</taxon>
        <taxon>Glossinidae</taxon>
        <taxon>Glossina</taxon>
    </lineage>
</organism>
<dbReference type="AlphaFoldDB" id="A0A1B0AXJ5"/>
<name>A0A1B0AXJ5_9MUSC</name>